<dbReference type="EMBL" id="CP035913">
    <property type="protein sequence ID" value="QBE61871.1"/>
    <property type="molecule type" value="Genomic_DNA"/>
</dbReference>
<dbReference type="Gene3D" id="3.40.50.2300">
    <property type="match status" value="2"/>
</dbReference>
<dbReference type="InterPro" id="IPR028082">
    <property type="entry name" value="Peripla_BP_I"/>
</dbReference>
<gene>
    <name evidence="5" type="ORF">EWM63_01715</name>
</gene>
<dbReference type="PANTHER" id="PTHR30146:SF24">
    <property type="entry name" value="XYLOSE OPERON REGULATORY PROTEIN"/>
    <property type="match status" value="1"/>
</dbReference>
<dbReference type="AlphaFoldDB" id="A0A4P6KRZ5"/>
<keyword evidence="3" id="KW-0804">Transcription</keyword>
<dbReference type="Pfam" id="PF22177">
    <property type="entry name" value="PBP1_XylR"/>
    <property type="match status" value="1"/>
</dbReference>
<dbReference type="SUPFAM" id="SSF46689">
    <property type="entry name" value="Homeodomain-like"/>
    <property type="match status" value="2"/>
</dbReference>
<evidence type="ECO:0000256" key="1">
    <source>
        <dbReference type="ARBA" id="ARBA00023015"/>
    </source>
</evidence>
<dbReference type="SUPFAM" id="SSF53822">
    <property type="entry name" value="Periplasmic binding protein-like I"/>
    <property type="match status" value="1"/>
</dbReference>
<evidence type="ECO:0000256" key="2">
    <source>
        <dbReference type="ARBA" id="ARBA00023125"/>
    </source>
</evidence>
<dbReference type="InterPro" id="IPR009057">
    <property type="entry name" value="Homeodomain-like_sf"/>
</dbReference>
<accession>A0A4P6KRZ5</accession>
<name>A0A4P6KRZ5_9BURK</name>
<dbReference type="Gene3D" id="1.10.10.60">
    <property type="entry name" value="Homeodomain-like"/>
    <property type="match status" value="1"/>
</dbReference>
<evidence type="ECO:0000256" key="3">
    <source>
        <dbReference type="ARBA" id="ARBA00023163"/>
    </source>
</evidence>
<dbReference type="Pfam" id="PF13377">
    <property type="entry name" value="Peripla_BP_3"/>
    <property type="match status" value="1"/>
</dbReference>
<keyword evidence="2" id="KW-0238">DNA-binding</keyword>
<evidence type="ECO:0000259" key="4">
    <source>
        <dbReference type="PROSITE" id="PS01124"/>
    </source>
</evidence>
<dbReference type="PANTHER" id="PTHR30146">
    <property type="entry name" value="LACI-RELATED TRANSCRIPTIONAL REPRESSOR"/>
    <property type="match status" value="1"/>
</dbReference>
<dbReference type="KEGG" id="plue:EWM63_01715"/>
<dbReference type="InterPro" id="IPR046335">
    <property type="entry name" value="LacI/GalR-like_sensor"/>
</dbReference>
<dbReference type="GO" id="GO:0000976">
    <property type="term" value="F:transcription cis-regulatory region binding"/>
    <property type="evidence" value="ECO:0007669"/>
    <property type="project" value="TreeGrafter"/>
</dbReference>
<dbReference type="PROSITE" id="PS00041">
    <property type="entry name" value="HTH_ARAC_FAMILY_1"/>
    <property type="match status" value="1"/>
</dbReference>
<dbReference type="InterPro" id="IPR018060">
    <property type="entry name" value="HTH_AraC"/>
</dbReference>
<dbReference type="PROSITE" id="PS01124">
    <property type="entry name" value="HTH_ARAC_FAMILY_2"/>
    <property type="match status" value="1"/>
</dbReference>
<evidence type="ECO:0000313" key="6">
    <source>
        <dbReference type="Proteomes" id="UP000290637"/>
    </source>
</evidence>
<dbReference type="OrthoDB" id="8766450at2"/>
<evidence type="ECO:0000313" key="5">
    <source>
        <dbReference type="EMBL" id="QBE61871.1"/>
    </source>
</evidence>
<sequence length="421" mass="45792">MKSTRLLHRPRRCAYDDRRRPVMNHARKRIALLFTASNFYYRDVAAGVAAHVARHGLDWELIAADLSSCSIEQVAQWRIEGIIAEMDQPQAVHKLAAARACVVGVGSASADTPPGPFSMAGSDNLALVKKAYRYLVEQGAPHLAMYSLPPAHNRHWAVERERAFARLCAADGAVGPVYHGHEPSVLAWESQLEELVDWLVLLPKPAAVLAVNDARARHLLQACAAGPRALAGSISIVGIDNDPLVHTLARVPISSVMHATDAIGRAAASLLHQDMLGLGLGVRNILLPPSGMNGAAPREGAHGEAVARALHFIDLHATDGIKAEQVARHVGLSRSWLERQFQRELGHSLHDAIFRRRLDAAKAMLLHGHGDLAEVAARCGYSSVQYLYGVFARELGCTPRDFRQRGQPDALQNPCIDTQIS</sequence>
<proteinExistence type="predicted"/>
<dbReference type="SMART" id="SM00342">
    <property type="entry name" value="HTH_ARAC"/>
    <property type="match status" value="1"/>
</dbReference>
<keyword evidence="6" id="KW-1185">Reference proteome</keyword>
<dbReference type="GO" id="GO:0003700">
    <property type="term" value="F:DNA-binding transcription factor activity"/>
    <property type="evidence" value="ECO:0007669"/>
    <property type="project" value="InterPro"/>
</dbReference>
<protein>
    <submittedName>
        <fullName evidence="5">Helix-turn-helix domain-containing protein</fullName>
    </submittedName>
</protein>
<dbReference type="InterPro" id="IPR018062">
    <property type="entry name" value="HTH_AraC-typ_CS"/>
</dbReference>
<dbReference type="InterPro" id="IPR054031">
    <property type="entry name" value="XylR_PBP1"/>
</dbReference>
<dbReference type="Proteomes" id="UP000290637">
    <property type="component" value="Chromosome"/>
</dbReference>
<organism evidence="5 6">
    <name type="scientific">Pseudoduganella lutea</name>
    <dbReference type="NCBI Taxonomy" id="321985"/>
    <lineage>
        <taxon>Bacteria</taxon>
        <taxon>Pseudomonadati</taxon>
        <taxon>Pseudomonadota</taxon>
        <taxon>Betaproteobacteria</taxon>
        <taxon>Burkholderiales</taxon>
        <taxon>Oxalobacteraceae</taxon>
        <taxon>Telluria group</taxon>
        <taxon>Pseudoduganella</taxon>
    </lineage>
</organism>
<reference evidence="5 6" key="1">
    <citation type="submission" date="2019-02" db="EMBL/GenBank/DDBJ databases">
        <title>Draft Genome Sequences of Six Type Strains of the Genus Massilia.</title>
        <authorList>
            <person name="Miess H."/>
            <person name="Frediansyhah A."/>
            <person name="Gross H."/>
        </authorList>
    </citation>
    <scope>NUCLEOTIDE SEQUENCE [LARGE SCALE GENOMIC DNA]</scope>
    <source>
        <strain evidence="5 6">DSM 17473</strain>
    </source>
</reference>
<dbReference type="Pfam" id="PF12833">
    <property type="entry name" value="HTH_18"/>
    <property type="match status" value="1"/>
</dbReference>
<feature type="domain" description="HTH araC/xylS-type" evidence="4">
    <location>
        <begin position="307"/>
        <end position="405"/>
    </location>
</feature>
<keyword evidence="1" id="KW-0805">Transcription regulation</keyword>